<evidence type="ECO:0008006" key="4">
    <source>
        <dbReference type="Google" id="ProtNLM"/>
    </source>
</evidence>
<proteinExistence type="predicted"/>
<dbReference type="Proteomes" id="UP001434883">
    <property type="component" value="Unassembled WGS sequence"/>
</dbReference>
<evidence type="ECO:0000256" key="1">
    <source>
        <dbReference type="SAM" id="SignalP"/>
    </source>
</evidence>
<organism evidence="2 3">
    <name type="scientific">Xenoophorus captivus</name>
    <dbReference type="NCBI Taxonomy" id="1517983"/>
    <lineage>
        <taxon>Eukaryota</taxon>
        <taxon>Metazoa</taxon>
        <taxon>Chordata</taxon>
        <taxon>Craniata</taxon>
        <taxon>Vertebrata</taxon>
        <taxon>Euteleostomi</taxon>
        <taxon>Actinopterygii</taxon>
        <taxon>Neopterygii</taxon>
        <taxon>Teleostei</taxon>
        <taxon>Neoteleostei</taxon>
        <taxon>Acanthomorphata</taxon>
        <taxon>Ovalentaria</taxon>
        <taxon>Atherinomorphae</taxon>
        <taxon>Cyprinodontiformes</taxon>
        <taxon>Goodeidae</taxon>
        <taxon>Xenoophorus</taxon>
    </lineage>
</organism>
<feature type="signal peptide" evidence="1">
    <location>
        <begin position="1"/>
        <end position="16"/>
    </location>
</feature>
<keyword evidence="1" id="KW-0732">Signal</keyword>
<gene>
    <name evidence="2" type="ORF">XENOCAPTIV_011457</name>
</gene>
<protein>
    <recommendedName>
        <fullName evidence="4">Secreted protein</fullName>
    </recommendedName>
</protein>
<evidence type="ECO:0000313" key="2">
    <source>
        <dbReference type="EMBL" id="MEQ2201374.1"/>
    </source>
</evidence>
<keyword evidence="3" id="KW-1185">Reference proteome</keyword>
<accession>A0ABV0R032</accession>
<name>A0ABV0R032_9TELE</name>
<reference evidence="2 3" key="1">
    <citation type="submission" date="2021-06" db="EMBL/GenBank/DDBJ databases">
        <authorList>
            <person name="Palmer J.M."/>
        </authorList>
    </citation>
    <scope>NUCLEOTIDE SEQUENCE [LARGE SCALE GENOMIC DNA]</scope>
    <source>
        <strain evidence="2 3">XC_2019</strain>
        <tissue evidence="2">Muscle</tissue>
    </source>
</reference>
<dbReference type="EMBL" id="JAHRIN010027659">
    <property type="protein sequence ID" value="MEQ2201374.1"/>
    <property type="molecule type" value="Genomic_DNA"/>
</dbReference>
<comment type="caution">
    <text evidence="2">The sequence shown here is derived from an EMBL/GenBank/DDBJ whole genome shotgun (WGS) entry which is preliminary data.</text>
</comment>
<evidence type="ECO:0000313" key="3">
    <source>
        <dbReference type="Proteomes" id="UP001434883"/>
    </source>
</evidence>
<feature type="chain" id="PRO_5045413862" description="Secreted protein" evidence="1">
    <location>
        <begin position="17"/>
        <end position="135"/>
    </location>
</feature>
<sequence length="135" mass="15069">MSSCVCFSLPLSLCLSLPSPPPRSVAAVLVMAVRPWCKLAVGSQVARMTVIDVQVFSSSHTGTLEPHIHTNTHLQRCIVNYKKCAHTHKWMLLNVVHMHTQNTCKLSCFSTILHINCVFCILVPGKCKQHTNKYN</sequence>